<reference evidence="1" key="1">
    <citation type="submission" date="2023-12" db="EMBL/GenBank/DDBJ databases">
        <title>Dolosigranulum savutii sp. nov. isolated from human upper respiratory samples collected in Botswana.</title>
        <authorList>
            <person name="Kelly M.S."/>
        </authorList>
    </citation>
    <scope>NUCLEOTIDE SEQUENCE</scope>
    <source>
        <strain evidence="1">MSK294</strain>
    </source>
</reference>
<dbReference type="KEGG" id="dst:VUQ06_00395"/>
<evidence type="ECO:0000313" key="1">
    <source>
        <dbReference type="EMBL" id="XBC49713.1"/>
    </source>
</evidence>
<sequence>MDDEKMGWQGMANLMDTKIAVSFEKHAYDAEIKLAKLHNVPDSYIIRLEKLRDKEVERIKNRGT</sequence>
<accession>A0AB74TXX4</accession>
<proteinExistence type="predicted"/>
<name>A0AB74TXX4_9LACT</name>
<gene>
    <name evidence="1" type="ORF">VUQ06_00395</name>
</gene>
<dbReference type="RefSeq" id="WP_347301438.1">
    <property type="nucleotide sequence ID" value="NZ_CP142435.1"/>
</dbReference>
<protein>
    <submittedName>
        <fullName evidence="1">Uncharacterized protein</fullName>
    </submittedName>
</protein>
<organism evidence="1">
    <name type="scientific">Dolosigranulum savutiense</name>
    <dbReference type="NCBI Taxonomy" id="3110288"/>
    <lineage>
        <taxon>Bacteria</taxon>
        <taxon>Bacillati</taxon>
        <taxon>Bacillota</taxon>
        <taxon>Bacilli</taxon>
        <taxon>Lactobacillales</taxon>
        <taxon>Carnobacteriaceae</taxon>
        <taxon>Dolosigranulum</taxon>
    </lineage>
</organism>
<dbReference type="AlphaFoldDB" id="A0AB74TXX4"/>
<dbReference type="EMBL" id="CP142435">
    <property type="protein sequence ID" value="XBC49713.1"/>
    <property type="molecule type" value="Genomic_DNA"/>
</dbReference>